<feature type="transmembrane region" description="Helical" evidence="1">
    <location>
        <begin position="131"/>
        <end position="149"/>
    </location>
</feature>
<keyword evidence="1" id="KW-0812">Transmembrane</keyword>
<evidence type="ECO:0008006" key="4">
    <source>
        <dbReference type="Google" id="ProtNLM"/>
    </source>
</evidence>
<feature type="transmembrane region" description="Helical" evidence="1">
    <location>
        <begin position="264"/>
        <end position="280"/>
    </location>
</feature>
<feature type="transmembrane region" description="Helical" evidence="1">
    <location>
        <begin position="12"/>
        <end position="30"/>
    </location>
</feature>
<feature type="transmembrane region" description="Helical" evidence="1">
    <location>
        <begin position="344"/>
        <end position="363"/>
    </location>
</feature>
<organism evidence="2 3">
    <name type="scientific">Flavobacterium chungnamense</name>
    <dbReference type="NCBI Taxonomy" id="706182"/>
    <lineage>
        <taxon>Bacteria</taxon>
        <taxon>Pseudomonadati</taxon>
        <taxon>Bacteroidota</taxon>
        <taxon>Flavobacteriia</taxon>
        <taxon>Flavobacteriales</taxon>
        <taxon>Flavobacteriaceae</taxon>
        <taxon>Flavobacterium</taxon>
    </lineage>
</organism>
<feature type="transmembrane region" description="Helical" evidence="1">
    <location>
        <begin position="172"/>
        <end position="196"/>
    </location>
</feature>
<evidence type="ECO:0000256" key="1">
    <source>
        <dbReference type="SAM" id="Phobius"/>
    </source>
</evidence>
<feature type="transmembrane region" description="Helical" evidence="1">
    <location>
        <begin position="315"/>
        <end position="332"/>
    </location>
</feature>
<dbReference type="RefSeq" id="WP_345088871.1">
    <property type="nucleotide sequence ID" value="NZ_BAABCS010000002.1"/>
</dbReference>
<sequence>MNLIPAEYYTNFYYQFLLLMTLFVLAQGGTKLESSQNLSTKNVLGFIIFVILLFYIGLRPLNYRFGDMVIYNRQFQTYVSGAPLKIEKDLLFEYFKFGIAQVANSSVFFFLCTILYLVPLYLACKKFFKDYWFYGFFMLVISFSFWTYGTNGLRNGIATSLFLYGLSKDKKFVILTILFASTFVHKSMLLPLFAYIATLVYNNSKAYFYLWLACIPISLALGGFFTNFFMTIGIVEEKVVEGYLGEFNQAAEGVELNVGFRWDFLVYSASGVFAGWYYVFKQKYQDKLYLQLLNVFLFCNAFWILVIRANYSNRLAYLSWFMLGIIIIYPLIKNKFFENQHQVIVRIILAYFAFTYIMNVFVYKL</sequence>
<dbReference type="Proteomes" id="UP001500426">
    <property type="component" value="Unassembled WGS sequence"/>
</dbReference>
<dbReference type="Pfam" id="PF14897">
    <property type="entry name" value="EpsG"/>
    <property type="match status" value="1"/>
</dbReference>
<protein>
    <recommendedName>
        <fullName evidence="4">EpsG family protein</fullName>
    </recommendedName>
</protein>
<dbReference type="InterPro" id="IPR049458">
    <property type="entry name" value="EpsG-like"/>
</dbReference>
<accession>A0ABP7UBG8</accession>
<gene>
    <name evidence="2" type="ORF">GCM10022388_00340</name>
</gene>
<dbReference type="EMBL" id="BAABCS010000002">
    <property type="protein sequence ID" value="GAA4039762.1"/>
    <property type="molecule type" value="Genomic_DNA"/>
</dbReference>
<feature type="transmembrane region" description="Helical" evidence="1">
    <location>
        <begin position="208"/>
        <end position="235"/>
    </location>
</feature>
<reference evidence="3" key="1">
    <citation type="journal article" date="2019" name="Int. J. Syst. Evol. Microbiol.">
        <title>The Global Catalogue of Microorganisms (GCM) 10K type strain sequencing project: providing services to taxonomists for standard genome sequencing and annotation.</title>
        <authorList>
            <consortium name="The Broad Institute Genomics Platform"/>
            <consortium name="The Broad Institute Genome Sequencing Center for Infectious Disease"/>
            <person name="Wu L."/>
            <person name="Ma J."/>
        </authorList>
    </citation>
    <scope>NUCLEOTIDE SEQUENCE [LARGE SCALE GENOMIC DNA]</scope>
    <source>
        <strain evidence="3">JCM 17068</strain>
    </source>
</reference>
<feature type="transmembrane region" description="Helical" evidence="1">
    <location>
        <begin position="42"/>
        <end position="58"/>
    </location>
</feature>
<proteinExistence type="predicted"/>
<evidence type="ECO:0000313" key="2">
    <source>
        <dbReference type="EMBL" id="GAA4039762.1"/>
    </source>
</evidence>
<name>A0ABP7UBG8_9FLAO</name>
<comment type="caution">
    <text evidence="2">The sequence shown here is derived from an EMBL/GenBank/DDBJ whole genome shotgun (WGS) entry which is preliminary data.</text>
</comment>
<feature type="transmembrane region" description="Helical" evidence="1">
    <location>
        <begin position="292"/>
        <end position="309"/>
    </location>
</feature>
<feature type="transmembrane region" description="Helical" evidence="1">
    <location>
        <begin position="99"/>
        <end position="124"/>
    </location>
</feature>
<keyword evidence="3" id="KW-1185">Reference proteome</keyword>
<keyword evidence="1" id="KW-0472">Membrane</keyword>
<keyword evidence="1" id="KW-1133">Transmembrane helix</keyword>
<evidence type="ECO:0000313" key="3">
    <source>
        <dbReference type="Proteomes" id="UP001500426"/>
    </source>
</evidence>